<sequence>MKTTIKGRLTADATVNTTKSNKQLVAFNLAVNESYRNANGETITSTEYFRCAYWKTTNIAPYLTKGTMLMLTGRLKADAYINKQGQATPSLDFHIRDIEFLSGGRRKDNKAQGATAPAPAETEMVAVTEDDLPF</sequence>
<dbReference type="Proteomes" id="UP000316778">
    <property type="component" value="Unassembled WGS sequence"/>
</dbReference>
<dbReference type="GO" id="GO:0003697">
    <property type="term" value="F:single-stranded DNA binding"/>
    <property type="evidence" value="ECO:0007669"/>
    <property type="project" value="InterPro"/>
</dbReference>
<organism evidence="4 5">
    <name type="scientific">Chitinophaga japonensis</name>
    <name type="common">Flexibacter japonensis</name>
    <dbReference type="NCBI Taxonomy" id="104662"/>
    <lineage>
        <taxon>Bacteria</taxon>
        <taxon>Pseudomonadati</taxon>
        <taxon>Bacteroidota</taxon>
        <taxon>Chitinophagia</taxon>
        <taxon>Chitinophagales</taxon>
        <taxon>Chitinophagaceae</taxon>
        <taxon>Chitinophaga</taxon>
    </lineage>
</organism>
<dbReference type="InterPro" id="IPR011344">
    <property type="entry name" value="ssDNA-bd"/>
</dbReference>
<accession>A0A562T339</accession>
<dbReference type="AlphaFoldDB" id="A0A562T339"/>
<evidence type="ECO:0000313" key="5">
    <source>
        <dbReference type="Proteomes" id="UP000316778"/>
    </source>
</evidence>
<dbReference type="Gene3D" id="2.40.50.140">
    <property type="entry name" value="Nucleic acid-binding proteins"/>
    <property type="match status" value="1"/>
</dbReference>
<dbReference type="PIRSF" id="PIRSF002070">
    <property type="entry name" value="SSB"/>
    <property type="match status" value="1"/>
</dbReference>
<dbReference type="Pfam" id="PF00436">
    <property type="entry name" value="SSB"/>
    <property type="match status" value="1"/>
</dbReference>
<reference evidence="4 5" key="1">
    <citation type="journal article" date="2013" name="Stand. Genomic Sci.">
        <title>Genomic Encyclopedia of Type Strains, Phase I: The one thousand microbial genomes (KMG-I) project.</title>
        <authorList>
            <person name="Kyrpides N.C."/>
            <person name="Woyke T."/>
            <person name="Eisen J.A."/>
            <person name="Garrity G."/>
            <person name="Lilburn T.G."/>
            <person name="Beck B.J."/>
            <person name="Whitman W.B."/>
            <person name="Hugenholtz P."/>
            <person name="Klenk H.P."/>
        </authorList>
    </citation>
    <scope>NUCLEOTIDE SEQUENCE [LARGE SCALE GENOMIC DNA]</scope>
    <source>
        <strain evidence="4 5">DSM 13484</strain>
    </source>
</reference>
<keyword evidence="1 2" id="KW-0238">DNA-binding</keyword>
<evidence type="ECO:0000256" key="3">
    <source>
        <dbReference type="RuleBase" id="RU000524"/>
    </source>
</evidence>
<dbReference type="OrthoDB" id="1265936at2"/>
<proteinExistence type="predicted"/>
<evidence type="ECO:0000313" key="4">
    <source>
        <dbReference type="EMBL" id="TWI87823.1"/>
    </source>
</evidence>
<keyword evidence="5" id="KW-1185">Reference proteome</keyword>
<dbReference type="RefSeq" id="WP_145712294.1">
    <property type="nucleotide sequence ID" value="NZ_BAAAFY010000001.1"/>
</dbReference>
<dbReference type="PROSITE" id="PS50935">
    <property type="entry name" value="SSB"/>
    <property type="match status" value="1"/>
</dbReference>
<evidence type="ECO:0000256" key="1">
    <source>
        <dbReference type="ARBA" id="ARBA00023125"/>
    </source>
</evidence>
<protein>
    <recommendedName>
        <fullName evidence="2 3">Single-stranded DNA-binding protein</fullName>
    </recommendedName>
</protein>
<evidence type="ECO:0000256" key="2">
    <source>
        <dbReference type="PIRNR" id="PIRNR002070"/>
    </source>
</evidence>
<dbReference type="NCBIfam" id="TIGR00621">
    <property type="entry name" value="ssb"/>
    <property type="match status" value="1"/>
</dbReference>
<dbReference type="SUPFAM" id="SSF50249">
    <property type="entry name" value="Nucleic acid-binding proteins"/>
    <property type="match status" value="1"/>
</dbReference>
<gene>
    <name evidence="4" type="ORF">LX66_1894</name>
</gene>
<dbReference type="EMBL" id="VLLG01000003">
    <property type="protein sequence ID" value="TWI87823.1"/>
    <property type="molecule type" value="Genomic_DNA"/>
</dbReference>
<dbReference type="InterPro" id="IPR012340">
    <property type="entry name" value="NA-bd_OB-fold"/>
</dbReference>
<dbReference type="InterPro" id="IPR000424">
    <property type="entry name" value="Primosome_PriB/ssb"/>
</dbReference>
<dbReference type="CDD" id="cd04496">
    <property type="entry name" value="SSB_OBF"/>
    <property type="match status" value="1"/>
</dbReference>
<comment type="caution">
    <text evidence="4">The sequence shown here is derived from an EMBL/GenBank/DDBJ whole genome shotgun (WGS) entry which is preliminary data.</text>
</comment>
<name>A0A562T339_CHIJA</name>
<dbReference type="GO" id="GO:0006260">
    <property type="term" value="P:DNA replication"/>
    <property type="evidence" value="ECO:0007669"/>
    <property type="project" value="InterPro"/>
</dbReference>